<feature type="region of interest" description="Disordered" evidence="3">
    <location>
        <begin position="26"/>
        <end position="48"/>
    </location>
</feature>
<keyword evidence="6" id="KW-1185">Reference proteome</keyword>
<dbReference type="InterPro" id="IPR050595">
    <property type="entry name" value="Bact_response_regulator"/>
</dbReference>
<dbReference type="PANTHER" id="PTHR44591">
    <property type="entry name" value="STRESS RESPONSE REGULATOR PROTEIN 1"/>
    <property type="match status" value="1"/>
</dbReference>
<sequence>MVNNLHEIDLFKVALHDQQIATADKLRSSTTSVQRKNKPTLSNNHSHSTLRTVASKPLITPSDQSGTQLSNKRFALIVCSHQTAVNKLEDYCHHLNVGTYVAQDGLEALKWLRIQKPNLLIIGSVLPKMNASQLIALIRRNQSLQNIPIILLNQDNDLFISAIAKSLGVESCLNTPIKQSTIAKQIKKYCTHSTPRNKPMLGIISDTPSHRLVLRQRLVEYNYDICFNADPSQLEGSIENLDKIVDGWILDITGEEWLDNIDQLLERLNSPVLYGLEPPPIYSSSSQQLKDPKYVKWESKLISKIKDTIK</sequence>
<protein>
    <submittedName>
        <fullName evidence="5">Response regulator</fullName>
    </submittedName>
</protein>
<dbReference type="Gene3D" id="3.40.50.2300">
    <property type="match status" value="1"/>
</dbReference>
<dbReference type="InterPro" id="IPR011006">
    <property type="entry name" value="CheY-like_superfamily"/>
</dbReference>
<dbReference type="SMART" id="SM00448">
    <property type="entry name" value="REC"/>
    <property type="match status" value="1"/>
</dbReference>
<organism evidence="5 6">
    <name type="scientific">Spartinivicinus poritis</name>
    <dbReference type="NCBI Taxonomy" id="2994640"/>
    <lineage>
        <taxon>Bacteria</taxon>
        <taxon>Pseudomonadati</taxon>
        <taxon>Pseudomonadota</taxon>
        <taxon>Gammaproteobacteria</taxon>
        <taxon>Oceanospirillales</taxon>
        <taxon>Zooshikellaceae</taxon>
        <taxon>Spartinivicinus</taxon>
    </lineage>
</organism>
<gene>
    <name evidence="5" type="ORF">ORQ98_07880</name>
</gene>
<dbReference type="PANTHER" id="PTHR44591:SF3">
    <property type="entry name" value="RESPONSE REGULATORY DOMAIN-CONTAINING PROTEIN"/>
    <property type="match status" value="1"/>
</dbReference>
<reference evidence="5 6" key="1">
    <citation type="submission" date="2022-11" db="EMBL/GenBank/DDBJ databases">
        <title>Spartinivicinus poritis sp. nov., isolated from scleractinian coral Porites lutea.</title>
        <authorList>
            <person name="Zhang G."/>
            <person name="Cai L."/>
            <person name="Wei Q."/>
        </authorList>
    </citation>
    <scope>NUCLEOTIDE SEQUENCE [LARGE SCALE GENOMIC DNA]</scope>
    <source>
        <strain evidence="5 6">A2-2</strain>
    </source>
</reference>
<comment type="caution">
    <text evidence="2">Lacks conserved residue(s) required for the propagation of feature annotation.</text>
</comment>
<evidence type="ECO:0000256" key="3">
    <source>
        <dbReference type="SAM" id="MobiDB-lite"/>
    </source>
</evidence>
<evidence type="ECO:0000256" key="2">
    <source>
        <dbReference type="PROSITE-ProRule" id="PRU00169"/>
    </source>
</evidence>
<dbReference type="PROSITE" id="PS50110">
    <property type="entry name" value="RESPONSE_REGULATORY"/>
    <property type="match status" value="1"/>
</dbReference>
<feature type="domain" description="Response regulatory" evidence="4">
    <location>
        <begin position="74"/>
        <end position="190"/>
    </location>
</feature>
<dbReference type="EMBL" id="JAPMOU010000007">
    <property type="protein sequence ID" value="MDE1461887.1"/>
    <property type="molecule type" value="Genomic_DNA"/>
</dbReference>
<accession>A0ABT5U695</accession>
<dbReference type="RefSeq" id="WP_274688246.1">
    <property type="nucleotide sequence ID" value="NZ_JAPMOU010000007.1"/>
</dbReference>
<evidence type="ECO:0000313" key="5">
    <source>
        <dbReference type="EMBL" id="MDE1461887.1"/>
    </source>
</evidence>
<comment type="caution">
    <text evidence="5">The sequence shown here is derived from an EMBL/GenBank/DDBJ whole genome shotgun (WGS) entry which is preliminary data.</text>
</comment>
<feature type="compositionally biased region" description="Polar residues" evidence="3">
    <location>
        <begin position="28"/>
        <end position="48"/>
    </location>
</feature>
<dbReference type="Proteomes" id="UP001528823">
    <property type="component" value="Unassembled WGS sequence"/>
</dbReference>
<dbReference type="SUPFAM" id="SSF52172">
    <property type="entry name" value="CheY-like"/>
    <property type="match status" value="1"/>
</dbReference>
<evidence type="ECO:0000313" key="6">
    <source>
        <dbReference type="Proteomes" id="UP001528823"/>
    </source>
</evidence>
<evidence type="ECO:0000259" key="4">
    <source>
        <dbReference type="PROSITE" id="PS50110"/>
    </source>
</evidence>
<name>A0ABT5U695_9GAMM</name>
<dbReference type="CDD" id="cd00156">
    <property type="entry name" value="REC"/>
    <property type="match status" value="1"/>
</dbReference>
<dbReference type="Pfam" id="PF00072">
    <property type="entry name" value="Response_reg"/>
    <property type="match status" value="1"/>
</dbReference>
<proteinExistence type="predicted"/>
<evidence type="ECO:0000256" key="1">
    <source>
        <dbReference type="ARBA" id="ARBA00022553"/>
    </source>
</evidence>
<keyword evidence="1" id="KW-0597">Phosphoprotein</keyword>
<dbReference type="InterPro" id="IPR001789">
    <property type="entry name" value="Sig_transdc_resp-reg_receiver"/>
</dbReference>